<keyword evidence="2" id="KW-1185">Reference proteome</keyword>
<sequence length="133" mass="15332">MQLESLDLEKTRFVVEEINNYLKGELWFDFCVGKYVADELTVYGGLSFSYPDIEIKFKGVFLISLPMLWKTATETIENGTVLTLIDDETAGKINRKFQVEVGYHLFKFTPEDYPSDFGCFISAQEISFNILKK</sequence>
<evidence type="ECO:0000313" key="1">
    <source>
        <dbReference type="EMBL" id="TCS94870.1"/>
    </source>
</evidence>
<dbReference type="Proteomes" id="UP000294937">
    <property type="component" value="Unassembled WGS sequence"/>
</dbReference>
<gene>
    <name evidence="1" type="ORF">EDD58_103293</name>
</gene>
<reference evidence="1 2" key="1">
    <citation type="submission" date="2019-03" db="EMBL/GenBank/DDBJ databases">
        <title>Genomic Encyclopedia of Type Strains, Phase IV (KMG-IV): sequencing the most valuable type-strain genomes for metagenomic binning, comparative biology and taxonomic classification.</title>
        <authorList>
            <person name="Goeker M."/>
        </authorList>
    </citation>
    <scope>NUCLEOTIDE SEQUENCE [LARGE SCALE GENOMIC DNA]</scope>
    <source>
        <strain evidence="1 2">DSM 45707</strain>
    </source>
</reference>
<dbReference type="RefSeq" id="WP_165875862.1">
    <property type="nucleotide sequence ID" value="NZ_SMAG01000003.1"/>
</dbReference>
<proteinExistence type="predicted"/>
<name>A0A4R3L7E4_9BACL</name>
<organism evidence="1 2">
    <name type="scientific">Hazenella coriacea</name>
    <dbReference type="NCBI Taxonomy" id="1179467"/>
    <lineage>
        <taxon>Bacteria</taxon>
        <taxon>Bacillati</taxon>
        <taxon>Bacillota</taxon>
        <taxon>Bacilli</taxon>
        <taxon>Bacillales</taxon>
        <taxon>Thermoactinomycetaceae</taxon>
        <taxon>Hazenella</taxon>
    </lineage>
</organism>
<protein>
    <recommendedName>
        <fullName evidence="3">Immunity protein 50 of polymorphic toxin system</fullName>
    </recommendedName>
</protein>
<dbReference type="EMBL" id="SMAG01000003">
    <property type="protein sequence ID" value="TCS94870.1"/>
    <property type="molecule type" value="Genomic_DNA"/>
</dbReference>
<dbReference type="AlphaFoldDB" id="A0A4R3L7E4"/>
<evidence type="ECO:0008006" key="3">
    <source>
        <dbReference type="Google" id="ProtNLM"/>
    </source>
</evidence>
<comment type="caution">
    <text evidence="1">The sequence shown here is derived from an EMBL/GenBank/DDBJ whole genome shotgun (WGS) entry which is preliminary data.</text>
</comment>
<evidence type="ECO:0000313" key="2">
    <source>
        <dbReference type="Proteomes" id="UP000294937"/>
    </source>
</evidence>
<accession>A0A4R3L7E4</accession>